<evidence type="ECO:0000259" key="6">
    <source>
        <dbReference type="Pfam" id="PF00291"/>
    </source>
</evidence>
<keyword evidence="8" id="KW-1185">Reference proteome</keyword>
<dbReference type="OrthoDB" id="9801249at2"/>
<organism evidence="7 8">
    <name type="scientific">Patiriisocius marinistellae</name>
    <dbReference type="NCBI Taxonomy" id="2494560"/>
    <lineage>
        <taxon>Bacteria</taxon>
        <taxon>Pseudomonadati</taxon>
        <taxon>Bacteroidota</taxon>
        <taxon>Flavobacteriia</taxon>
        <taxon>Flavobacteriales</taxon>
        <taxon>Flavobacteriaceae</taxon>
        <taxon>Patiriisocius</taxon>
    </lineage>
</organism>
<evidence type="ECO:0000256" key="1">
    <source>
        <dbReference type="ARBA" id="ARBA00001933"/>
    </source>
</evidence>
<dbReference type="PIRSF" id="PIRSF006278">
    <property type="entry name" value="ACCD_DCysDesulf"/>
    <property type="match status" value="1"/>
</dbReference>
<dbReference type="InterPro" id="IPR036052">
    <property type="entry name" value="TrpB-like_PALP_sf"/>
</dbReference>
<evidence type="ECO:0000256" key="2">
    <source>
        <dbReference type="ARBA" id="ARBA00008639"/>
    </source>
</evidence>
<gene>
    <name evidence="7" type="primary">acdS</name>
    <name evidence="7" type="ORF">ULMS_10370</name>
</gene>
<name>A0A5J4FZD0_9FLAO</name>
<sequence length="298" mass="33038">MSNNSININYLSDTNILDIKRDDLLHPHISGNKFRKLKFTILEAKKIEAKTLLTFGGAFSNHIAAVAAAGKIHSFNTIGVIRGEELVSKVNNNPTLSYAKAQGMQLFFVSREQYKDKESPEFINLLHQKFGEFYNIPEGGTNDLAVQGCAGILTPQDLSYDYVCVSVGTGGTIAGIVTSAAPHQHVLGFSALKGTFQKEIISKYSENKNFTLIDDYCFGGYAKIDLKLIRFINEFKENHNISLDPVYTGKLFYGIFDLLKNGYFRENSRILAVHTGGLQGIAGMNEKLKKKNLPTINV</sequence>
<accession>A0A5J4FZD0</accession>
<evidence type="ECO:0000256" key="4">
    <source>
        <dbReference type="PIRSR" id="PIRSR006278-1"/>
    </source>
</evidence>
<evidence type="ECO:0000313" key="7">
    <source>
        <dbReference type="EMBL" id="GEQ85529.1"/>
    </source>
</evidence>
<dbReference type="RefSeq" id="WP_151893441.1">
    <property type="nucleotide sequence ID" value="NZ_BKCF01000001.1"/>
</dbReference>
<evidence type="ECO:0000256" key="3">
    <source>
        <dbReference type="ARBA" id="ARBA00022898"/>
    </source>
</evidence>
<dbReference type="Proteomes" id="UP000326994">
    <property type="component" value="Unassembled WGS sequence"/>
</dbReference>
<dbReference type="PANTHER" id="PTHR43780">
    <property type="entry name" value="1-AMINOCYCLOPROPANE-1-CARBOXYLATE DEAMINASE-RELATED"/>
    <property type="match status" value="1"/>
</dbReference>
<dbReference type="GO" id="GO:0019148">
    <property type="term" value="F:D-cysteine desulfhydrase activity"/>
    <property type="evidence" value="ECO:0007669"/>
    <property type="project" value="TreeGrafter"/>
</dbReference>
<feature type="domain" description="Tryptophan synthase beta chain-like PALP" evidence="6">
    <location>
        <begin position="19"/>
        <end position="276"/>
    </location>
</feature>
<evidence type="ECO:0000313" key="8">
    <source>
        <dbReference type="Proteomes" id="UP000326994"/>
    </source>
</evidence>
<dbReference type="Pfam" id="PF00291">
    <property type="entry name" value="PALP"/>
    <property type="match status" value="1"/>
</dbReference>
<dbReference type="AlphaFoldDB" id="A0A5J4FZD0"/>
<keyword evidence="3 5" id="KW-0663">Pyridoxal phosphate</keyword>
<comment type="caution">
    <text evidence="7">The sequence shown here is derived from an EMBL/GenBank/DDBJ whole genome shotgun (WGS) entry which is preliminary data.</text>
</comment>
<evidence type="ECO:0000256" key="5">
    <source>
        <dbReference type="PIRSR" id="PIRSR006278-2"/>
    </source>
</evidence>
<comment type="similarity">
    <text evidence="2">Belongs to the ACC deaminase/D-cysteine desulfhydrase family.</text>
</comment>
<proteinExistence type="inferred from homology"/>
<protein>
    <submittedName>
        <fullName evidence="7">1-aminocyclopropane-1-carboxylate deaminase</fullName>
    </submittedName>
</protein>
<reference evidence="7 8" key="1">
    <citation type="submission" date="2019-08" db="EMBL/GenBank/DDBJ databases">
        <title>Ulvibacter marinistellae sp. nov., isolated from a starfish, Patiria pectinifera.</title>
        <authorList>
            <person name="Kawano K."/>
            <person name="Ushijima N."/>
            <person name="Kihara M."/>
            <person name="Itoh H."/>
        </authorList>
    </citation>
    <scope>NUCLEOTIDE SEQUENCE [LARGE SCALE GENOMIC DNA]</scope>
    <source>
        <strain evidence="7 8">KK4</strain>
    </source>
</reference>
<dbReference type="InterPro" id="IPR027278">
    <property type="entry name" value="ACCD_DCysDesulf"/>
</dbReference>
<dbReference type="EMBL" id="BKCF01000001">
    <property type="protein sequence ID" value="GEQ85529.1"/>
    <property type="molecule type" value="Genomic_DNA"/>
</dbReference>
<comment type="cofactor">
    <cofactor evidence="1">
        <name>pyridoxal 5'-phosphate</name>
        <dbReference type="ChEBI" id="CHEBI:597326"/>
    </cofactor>
</comment>
<dbReference type="InterPro" id="IPR001926">
    <property type="entry name" value="TrpB-like_PALP"/>
</dbReference>
<dbReference type="SUPFAM" id="SSF53686">
    <property type="entry name" value="Tryptophan synthase beta subunit-like PLP-dependent enzymes"/>
    <property type="match status" value="1"/>
</dbReference>
<feature type="modified residue" description="N6-(pyridoxal phosphate)lysine" evidence="5">
    <location>
        <position position="33"/>
    </location>
</feature>
<feature type="active site" description="Nucleophile" evidence="4">
    <location>
        <position position="60"/>
    </location>
</feature>
<dbReference type="PANTHER" id="PTHR43780:SF2">
    <property type="entry name" value="1-AMINOCYCLOPROPANE-1-CARBOXYLATE DEAMINASE-RELATED"/>
    <property type="match status" value="1"/>
</dbReference>
<dbReference type="Gene3D" id="3.40.50.1100">
    <property type="match status" value="2"/>
</dbReference>